<evidence type="ECO:0000313" key="2">
    <source>
        <dbReference type="EMBL" id="BAD32099.1"/>
    </source>
</evidence>
<dbReference type="AlphaFoldDB" id="Q69IT2"/>
<organism evidence="2 3">
    <name type="scientific">Oryza sativa subsp. japonica</name>
    <name type="common">Rice</name>
    <dbReference type="NCBI Taxonomy" id="39947"/>
    <lineage>
        <taxon>Eukaryota</taxon>
        <taxon>Viridiplantae</taxon>
        <taxon>Streptophyta</taxon>
        <taxon>Embryophyta</taxon>
        <taxon>Tracheophyta</taxon>
        <taxon>Spermatophyta</taxon>
        <taxon>Magnoliopsida</taxon>
        <taxon>Liliopsida</taxon>
        <taxon>Poales</taxon>
        <taxon>Poaceae</taxon>
        <taxon>BOP clade</taxon>
        <taxon>Oryzoideae</taxon>
        <taxon>Oryzeae</taxon>
        <taxon>Oryzinae</taxon>
        <taxon>Oryza</taxon>
        <taxon>Oryza sativa</taxon>
    </lineage>
</organism>
<sequence>MRDREERRERGRGKERGAMEGEERRERSDGRGGVTGQRVHVVGLSFPIVDKVKVGVVQETSRSFGVLHRDIS</sequence>
<dbReference type="EMBL" id="AP006626">
    <property type="protein sequence ID" value="BAD32099.1"/>
    <property type="molecule type" value="Genomic_DNA"/>
</dbReference>
<gene>
    <name evidence="2" type="primary">B1042B08.13</name>
</gene>
<reference evidence="3" key="1">
    <citation type="journal article" date="2005" name="Nature">
        <title>The map-based sequence of the rice genome.</title>
        <authorList>
            <consortium name="International rice genome sequencing project (IRGSP)"/>
            <person name="Matsumoto T."/>
            <person name="Wu J."/>
            <person name="Kanamori H."/>
            <person name="Katayose Y."/>
            <person name="Fujisawa M."/>
            <person name="Namiki N."/>
            <person name="Mizuno H."/>
            <person name="Yamamoto K."/>
            <person name="Antonio B.A."/>
            <person name="Baba T."/>
            <person name="Sakata K."/>
            <person name="Nagamura Y."/>
            <person name="Aoki H."/>
            <person name="Arikawa K."/>
            <person name="Arita K."/>
            <person name="Bito T."/>
            <person name="Chiden Y."/>
            <person name="Fujitsuka N."/>
            <person name="Fukunaka R."/>
            <person name="Hamada M."/>
            <person name="Harada C."/>
            <person name="Hayashi A."/>
            <person name="Hijishita S."/>
            <person name="Honda M."/>
            <person name="Hosokawa S."/>
            <person name="Ichikawa Y."/>
            <person name="Idonuma A."/>
            <person name="Iijima M."/>
            <person name="Ikeda M."/>
            <person name="Ikeno M."/>
            <person name="Ito K."/>
            <person name="Ito S."/>
            <person name="Ito T."/>
            <person name="Ito Y."/>
            <person name="Ito Y."/>
            <person name="Iwabuchi A."/>
            <person name="Kamiya K."/>
            <person name="Karasawa W."/>
            <person name="Kurita K."/>
            <person name="Katagiri S."/>
            <person name="Kikuta A."/>
            <person name="Kobayashi H."/>
            <person name="Kobayashi N."/>
            <person name="Machita K."/>
            <person name="Maehara T."/>
            <person name="Masukawa M."/>
            <person name="Mizubayashi T."/>
            <person name="Mukai Y."/>
            <person name="Nagasaki H."/>
            <person name="Nagata Y."/>
            <person name="Naito S."/>
            <person name="Nakashima M."/>
            <person name="Nakama Y."/>
            <person name="Nakamichi Y."/>
            <person name="Nakamura M."/>
            <person name="Meguro A."/>
            <person name="Negishi M."/>
            <person name="Ohta I."/>
            <person name="Ohta T."/>
            <person name="Okamoto M."/>
            <person name="Ono N."/>
            <person name="Saji S."/>
            <person name="Sakaguchi M."/>
            <person name="Sakai K."/>
            <person name="Shibata M."/>
            <person name="Shimokawa T."/>
            <person name="Song J."/>
            <person name="Takazaki Y."/>
            <person name="Terasawa K."/>
            <person name="Tsugane M."/>
            <person name="Tsuji K."/>
            <person name="Ueda S."/>
            <person name="Waki K."/>
            <person name="Yamagata H."/>
            <person name="Yamamoto M."/>
            <person name="Yamamoto S."/>
            <person name="Yamane H."/>
            <person name="Yoshiki S."/>
            <person name="Yoshihara R."/>
            <person name="Yukawa K."/>
            <person name="Zhong H."/>
            <person name="Yano M."/>
            <person name="Yuan Q."/>
            <person name="Ouyang S."/>
            <person name="Liu J."/>
            <person name="Jones K.M."/>
            <person name="Gansberger K."/>
            <person name="Moffat K."/>
            <person name="Hill J."/>
            <person name="Bera J."/>
            <person name="Fadrosh D."/>
            <person name="Jin S."/>
            <person name="Johri S."/>
            <person name="Kim M."/>
            <person name="Overton L."/>
            <person name="Reardon M."/>
            <person name="Tsitrin T."/>
            <person name="Vuong H."/>
            <person name="Weaver B."/>
            <person name="Ciecko A."/>
            <person name="Tallon L."/>
            <person name="Jackson J."/>
            <person name="Pai G."/>
            <person name="Aken S.V."/>
            <person name="Utterback T."/>
            <person name="Reidmuller S."/>
            <person name="Feldblyum T."/>
            <person name="Hsiao J."/>
            <person name="Zismann V."/>
            <person name="Iobst S."/>
            <person name="de Vazeille A.R."/>
            <person name="Buell C.R."/>
            <person name="Ying K."/>
            <person name="Li Y."/>
            <person name="Lu T."/>
            <person name="Huang Y."/>
            <person name="Zhao Q."/>
            <person name="Feng Q."/>
            <person name="Zhang L."/>
            <person name="Zhu J."/>
            <person name="Weng Q."/>
            <person name="Mu J."/>
            <person name="Lu Y."/>
            <person name="Fan D."/>
            <person name="Liu Y."/>
            <person name="Guan J."/>
            <person name="Zhang Y."/>
            <person name="Yu S."/>
            <person name="Liu X."/>
            <person name="Zhang Y."/>
            <person name="Hong G."/>
            <person name="Han B."/>
            <person name="Choisne N."/>
            <person name="Demange N."/>
            <person name="Orjeda G."/>
            <person name="Samain S."/>
            <person name="Cattolico L."/>
            <person name="Pelletier E."/>
            <person name="Couloux A."/>
            <person name="Segurens B."/>
            <person name="Wincker P."/>
            <person name="D'Hont A."/>
            <person name="Scarpelli C."/>
            <person name="Weissenbach J."/>
            <person name="Salanoubat M."/>
            <person name="Quetier F."/>
            <person name="Yu Y."/>
            <person name="Kim H.R."/>
            <person name="Rambo T."/>
            <person name="Currie J."/>
            <person name="Collura K."/>
            <person name="Luo M."/>
            <person name="Yang T."/>
            <person name="Ammiraju J.S.S."/>
            <person name="Engler F."/>
            <person name="Soderlund C."/>
            <person name="Wing R.A."/>
            <person name="Palmer L.E."/>
            <person name="de la Bastide M."/>
            <person name="Spiegel L."/>
            <person name="Nascimento L."/>
            <person name="Zutavern T."/>
            <person name="O'Shaughnessy A."/>
            <person name="Dike S."/>
            <person name="Dedhia N."/>
            <person name="Preston R."/>
            <person name="Balija V."/>
            <person name="McCombie W.R."/>
            <person name="Chow T."/>
            <person name="Chen H."/>
            <person name="Chung M."/>
            <person name="Chen C."/>
            <person name="Shaw J."/>
            <person name="Wu H."/>
            <person name="Hsiao K."/>
            <person name="Chao Y."/>
            <person name="Chu M."/>
            <person name="Cheng C."/>
            <person name="Hour A."/>
            <person name="Lee P."/>
            <person name="Lin S."/>
            <person name="Lin Y."/>
            <person name="Liou J."/>
            <person name="Liu S."/>
            <person name="Hsing Y."/>
            <person name="Raghuvanshi S."/>
            <person name="Mohanty A."/>
            <person name="Bharti A.K."/>
            <person name="Gaur A."/>
            <person name="Gupta V."/>
            <person name="Kumar D."/>
            <person name="Ravi V."/>
            <person name="Vij S."/>
            <person name="Kapur A."/>
            <person name="Khurana P."/>
            <person name="Khurana P."/>
            <person name="Khurana J.P."/>
            <person name="Tyagi A.K."/>
            <person name="Gaikwad K."/>
            <person name="Singh A."/>
            <person name="Dalal V."/>
            <person name="Srivastava S."/>
            <person name="Dixit A."/>
            <person name="Pal A.K."/>
            <person name="Ghazi I.A."/>
            <person name="Yadav M."/>
            <person name="Pandit A."/>
            <person name="Bhargava A."/>
            <person name="Sureshbabu K."/>
            <person name="Batra K."/>
            <person name="Sharma T.R."/>
            <person name="Mohapatra T."/>
            <person name="Singh N.K."/>
            <person name="Messing J."/>
            <person name="Nelson A.B."/>
            <person name="Fuks G."/>
            <person name="Kavchok S."/>
            <person name="Keizer G."/>
            <person name="Linton E."/>
            <person name="Llaca V."/>
            <person name="Song R."/>
            <person name="Tanyolac B."/>
            <person name="Young S."/>
            <person name="Ho-Il K."/>
            <person name="Hahn J.H."/>
            <person name="Sangsakoo G."/>
            <person name="Vanavichit A."/>
            <person name="de Mattos Luiz.A.T."/>
            <person name="Zimmer P.D."/>
            <person name="Malone G."/>
            <person name="Dellagostin O."/>
            <person name="de Oliveira A.C."/>
            <person name="Bevan M."/>
            <person name="Bancroft I."/>
            <person name="Minx P."/>
            <person name="Cordum H."/>
            <person name="Wilson R."/>
            <person name="Cheng Z."/>
            <person name="Jin W."/>
            <person name="Jiang J."/>
            <person name="Leong S.A."/>
            <person name="Iwama H."/>
            <person name="Gojobori T."/>
            <person name="Itoh T."/>
            <person name="Niimura Y."/>
            <person name="Fujii Y."/>
            <person name="Habara T."/>
            <person name="Sakai H."/>
            <person name="Sato Y."/>
            <person name="Wilson G."/>
            <person name="Kumar K."/>
            <person name="McCouch S."/>
            <person name="Juretic N."/>
            <person name="Hoen D."/>
            <person name="Wright S."/>
            <person name="Bruskiewich R."/>
            <person name="Bureau T."/>
            <person name="Miyao A."/>
            <person name="Hirochika H."/>
            <person name="Nishikawa T."/>
            <person name="Kadowaki K."/>
            <person name="Sugiura M."/>
            <person name="Burr B."/>
            <person name="Sasaki T."/>
        </authorList>
    </citation>
    <scope>NUCLEOTIDE SEQUENCE [LARGE SCALE GENOMIC DNA]</scope>
    <source>
        <strain evidence="3">cv. Nipponbare</strain>
    </source>
</reference>
<name>Q69IT2_ORYSJ</name>
<evidence type="ECO:0000256" key="1">
    <source>
        <dbReference type="SAM" id="MobiDB-lite"/>
    </source>
</evidence>
<feature type="compositionally biased region" description="Basic and acidic residues" evidence="1">
    <location>
        <begin position="1"/>
        <end position="30"/>
    </location>
</feature>
<evidence type="ECO:0000313" key="3">
    <source>
        <dbReference type="Proteomes" id="UP000000763"/>
    </source>
</evidence>
<dbReference type="Proteomes" id="UP000000763">
    <property type="component" value="Chromosome 7"/>
</dbReference>
<feature type="region of interest" description="Disordered" evidence="1">
    <location>
        <begin position="1"/>
        <end position="35"/>
    </location>
</feature>
<accession>Q69IT2</accession>
<protein>
    <submittedName>
        <fullName evidence="2">Uncharacterized protein</fullName>
    </submittedName>
</protein>
<reference evidence="3" key="2">
    <citation type="journal article" date="2008" name="Nucleic Acids Res.">
        <title>The rice annotation project database (RAP-DB): 2008 update.</title>
        <authorList>
            <consortium name="The rice annotation project (RAP)"/>
        </authorList>
    </citation>
    <scope>GENOME REANNOTATION</scope>
    <source>
        <strain evidence="3">cv. Nipponbare</strain>
    </source>
</reference>
<proteinExistence type="predicted"/>